<evidence type="ECO:0000313" key="1">
    <source>
        <dbReference type="EMBL" id="KAK0040327.1"/>
    </source>
</evidence>
<reference evidence="1" key="1">
    <citation type="journal article" date="2023" name="PLoS Negl. Trop. Dis.">
        <title>A genome sequence for Biomphalaria pfeifferi, the major vector snail for the human-infecting parasite Schistosoma mansoni.</title>
        <authorList>
            <person name="Bu L."/>
            <person name="Lu L."/>
            <person name="Laidemitt M.R."/>
            <person name="Zhang S.M."/>
            <person name="Mutuku M."/>
            <person name="Mkoji G."/>
            <person name="Steinauer M."/>
            <person name="Loker E.S."/>
        </authorList>
    </citation>
    <scope>NUCLEOTIDE SEQUENCE</scope>
    <source>
        <strain evidence="1">KasaAsao</strain>
    </source>
</reference>
<feature type="non-terminal residue" evidence="1">
    <location>
        <position position="1"/>
    </location>
</feature>
<dbReference type="AlphaFoldDB" id="A0AAD8AQY8"/>
<proteinExistence type="predicted"/>
<keyword evidence="2" id="KW-1185">Reference proteome</keyword>
<reference evidence="1" key="2">
    <citation type="submission" date="2023-04" db="EMBL/GenBank/DDBJ databases">
        <authorList>
            <person name="Bu L."/>
            <person name="Lu L."/>
            <person name="Laidemitt M.R."/>
            <person name="Zhang S.M."/>
            <person name="Mutuku M."/>
            <person name="Mkoji G."/>
            <person name="Steinauer M."/>
            <person name="Loker E.S."/>
        </authorList>
    </citation>
    <scope>NUCLEOTIDE SEQUENCE</scope>
    <source>
        <strain evidence="1">KasaAsao</strain>
        <tissue evidence="1">Whole Snail</tissue>
    </source>
</reference>
<comment type="caution">
    <text evidence="1">The sequence shown here is derived from an EMBL/GenBank/DDBJ whole genome shotgun (WGS) entry which is preliminary data.</text>
</comment>
<accession>A0AAD8AQY8</accession>
<sequence>KVLILYFLLLQGFHKKQITSIKQCIFQAVEVEEFGLLPTQNLRKIKLVILNAAILDDFLDHDGSHPHLNNKETT</sequence>
<feature type="non-terminal residue" evidence="1">
    <location>
        <position position="74"/>
    </location>
</feature>
<dbReference type="EMBL" id="JASAOG010000332">
    <property type="protein sequence ID" value="KAK0040327.1"/>
    <property type="molecule type" value="Genomic_DNA"/>
</dbReference>
<dbReference type="Proteomes" id="UP001233172">
    <property type="component" value="Unassembled WGS sequence"/>
</dbReference>
<name>A0AAD8AQY8_BIOPF</name>
<organism evidence="1 2">
    <name type="scientific">Biomphalaria pfeifferi</name>
    <name type="common">Bloodfluke planorb</name>
    <name type="synonym">Freshwater snail</name>
    <dbReference type="NCBI Taxonomy" id="112525"/>
    <lineage>
        <taxon>Eukaryota</taxon>
        <taxon>Metazoa</taxon>
        <taxon>Spiralia</taxon>
        <taxon>Lophotrochozoa</taxon>
        <taxon>Mollusca</taxon>
        <taxon>Gastropoda</taxon>
        <taxon>Heterobranchia</taxon>
        <taxon>Euthyneura</taxon>
        <taxon>Panpulmonata</taxon>
        <taxon>Hygrophila</taxon>
        <taxon>Lymnaeoidea</taxon>
        <taxon>Planorbidae</taxon>
        <taxon>Biomphalaria</taxon>
    </lineage>
</organism>
<protein>
    <submittedName>
        <fullName evidence="1">Poly [ADP-ribose] polymerase 14</fullName>
    </submittedName>
</protein>
<gene>
    <name evidence="1" type="ORF">Bpfe_030251</name>
</gene>
<evidence type="ECO:0000313" key="2">
    <source>
        <dbReference type="Proteomes" id="UP001233172"/>
    </source>
</evidence>